<keyword evidence="3" id="KW-1185">Reference proteome</keyword>
<reference evidence="3" key="1">
    <citation type="submission" date="2017-09" db="EMBL/GenBank/DDBJ databases">
        <authorList>
            <person name="Palmer M."/>
            <person name="Steenkamp E.T."/>
            <person name="Coetzee M.P."/>
            <person name="Avontuur J.R."/>
            <person name="Van Zyl E."/>
            <person name="Chan W.-Y."/>
            <person name="Blom J."/>
            <person name="Venter S.N."/>
        </authorList>
    </citation>
    <scope>NUCLEOTIDE SEQUENCE [LARGE SCALE GENOMIC DNA]</scope>
    <source>
        <strain evidence="3">QC88-366</strain>
    </source>
</reference>
<name>A0A2K1QAY6_9GAMM</name>
<dbReference type="Proteomes" id="UP000236345">
    <property type="component" value="Unassembled WGS sequence"/>
</dbReference>
<dbReference type="GO" id="GO:0030153">
    <property type="term" value="P:bacteriocin immunity"/>
    <property type="evidence" value="ECO:0007669"/>
    <property type="project" value="InterPro"/>
</dbReference>
<sequence length="103" mass="11789">MVNKMSFNKNESFILSLIDSFISGDITAPEFEGGYIRAWREYRDSDVLKGAGKDTQLFFDMVFSSVDSYCSDPELIDEDDLDEKGLLNEVTELKASWRHSTLF</sequence>
<evidence type="ECO:0000313" key="3">
    <source>
        <dbReference type="Proteomes" id="UP000236345"/>
    </source>
</evidence>
<dbReference type="AlphaFoldDB" id="A0A2K1QAY6"/>
<dbReference type="Pfam" id="PF09204">
    <property type="entry name" value="Colicin_immun"/>
    <property type="match status" value="1"/>
</dbReference>
<gene>
    <name evidence="2" type="ORF">COO59_09355</name>
</gene>
<dbReference type="Gene3D" id="1.20.120.650">
    <property type="entry name" value="Colicin D"/>
    <property type="match status" value="1"/>
</dbReference>
<evidence type="ECO:0000259" key="1">
    <source>
        <dbReference type="Pfam" id="PF09204"/>
    </source>
</evidence>
<proteinExistence type="predicted"/>
<accession>A0A2K1QAY6</accession>
<organism evidence="2 3">
    <name type="scientific">Mixta theicola</name>
    <dbReference type="NCBI Taxonomy" id="1458355"/>
    <lineage>
        <taxon>Bacteria</taxon>
        <taxon>Pseudomonadati</taxon>
        <taxon>Pseudomonadota</taxon>
        <taxon>Gammaproteobacteria</taxon>
        <taxon>Enterobacterales</taxon>
        <taxon>Erwiniaceae</taxon>
        <taxon>Mixta</taxon>
    </lineage>
</organism>
<protein>
    <recommendedName>
        <fullName evidence="1">Colicin D immunity protein domain-containing protein</fullName>
    </recommendedName>
</protein>
<comment type="caution">
    <text evidence="2">The sequence shown here is derived from an EMBL/GenBank/DDBJ whole genome shotgun (WGS) entry which is preliminary data.</text>
</comment>
<dbReference type="GO" id="GO:0015643">
    <property type="term" value="F:toxic substance binding"/>
    <property type="evidence" value="ECO:0007669"/>
    <property type="project" value="InterPro"/>
</dbReference>
<evidence type="ECO:0000313" key="2">
    <source>
        <dbReference type="EMBL" id="PNS12170.1"/>
    </source>
</evidence>
<feature type="domain" description="Colicin D immunity protein" evidence="1">
    <location>
        <begin position="14"/>
        <end position="92"/>
    </location>
</feature>
<dbReference type="InterPro" id="IPR036471">
    <property type="entry name" value="Colicin_D_sf"/>
</dbReference>
<dbReference type="EMBL" id="NWUO01000005">
    <property type="protein sequence ID" value="PNS12170.1"/>
    <property type="molecule type" value="Genomic_DNA"/>
</dbReference>
<dbReference type="OrthoDB" id="6541137at2"/>
<dbReference type="InterPro" id="IPR015287">
    <property type="entry name" value="Colicin_D_immunity_dom"/>
</dbReference>